<dbReference type="PROSITE" id="PS50108">
    <property type="entry name" value="CRIB"/>
    <property type="match status" value="1"/>
</dbReference>
<dbReference type="Pfam" id="PF07653">
    <property type="entry name" value="SH3_2"/>
    <property type="match status" value="1"/>
</dbReference>
<protein>
    <recommendedName>
        <fullName evidence="1">non-specific protein-tyrosine kinase</fullName>
        <ecNumber evidence="1">2.7.10.2</ecNumber>
    </recommendedName>
</protein>
<evidence type="ECO:0000256" key="8">
    <source>
        <dbReference type="ARBA" id="ARBA00047899"/>
    </source>
</evidence>
<keyword evidence="2 9" id="KW-0728">SH3 domain</keyword>
<dbReference type="SUPFAM" id="SSF50044">
    <property type="entry name" value="SH3-domain"/>
    <property type="match status" value="1"/>
</dbReference>
<keyword evidence="15" id="KW-1185">Reference proteome</keyword>
<feature type="compositionally biased region" description="Low complexity" evidence="11">
    <location>
        <begin position="977"/>
        <end position="986"/>
    </location>
</feature>
<evidence type="ECO:0000256" key="11">
    <source>
        <dbReference type="SAM" id="MobiDB-lite"/>
    </source>
</evidence>
<evidence type="ECO:0000256" key="10">
    <source>
        <dbReference type="PROSITE-ProRule" id="PRU10141"/>
    </source>
</evidence>
<evidence type="ECO:0000256" key="1">
    <source>
        <dbReference type="ARBA" id="ARBA00011903"/>
    </source>
</evidence>
<dbReference type="InterPro" id="IPR000719">
    <property type="entry name" value="Prot_kinase_dom"/>
</dbReference>
<dbReference type="PRINTS" id="PR00109">
    <property type="entry name" value="TYRKINASE"/>
</dbReference>
<organism evidence="15 16">
    <name type="scientific">Mesorhabditis belari</name>
    <dbReference type="NCBI Taxonomy" id="2138241"/>
    <lineage>
        <taxon>Eukaryota</taxon>
        <taxon>Metazoa</taxon>
        <taxon>Ecdysozoa</taxon>
        <taxon>Nematoda</taxon>
        <taxon>Chromadorea</taxon>
        <taxon>Rhabditida</taxon>
        <taxon>Rhabditina</taxon>
        <taxon>Rhabditomorpha</taxon>
        <taxon>Rhabditoidea</taxon>
        <taxon>Rhabditidae</taxon>
        <taxon>Mesorhabditinae</taxon>
        <taxon>Mesorhabditis</taxon>
    </lineage>
</organism>
<dbReference type="Proteomes" id="UP000887575">
    <property type="component" value="Unassembled WGS sequence"/>
</dbReference>
<dbReference type="SMART" id="SM00326">
    <property type="entry name" value="SH3"/>
    <property type="match status" value="1"/>
</dbReference>
<dbReference type="GO" id="GO:0004674">
    <property type="term" value="F:protein serine/threonine kinase activity"/>
    <property type="evidence" value="ECO:0007669"/>
    <property type="project" value="UniProtKB-EC"/>
</dbReference>
<evidence type="ECO:0000256" key="6">
    <source>
        <dbReference type="ARBA" id="ARBA00022840"/>
    </source>
</evidence>
<keyword evidence="3" id="KW-0808">Transferase</keyword>
<comment type="catalytic activity">
    <reaction evidence="8">
        <text>L-threonyl-[protein] + ATP = O-phospho-L-threonyl-[protein] + ADP + H(+)</text>
        <dbReference type="Rhea" id="RHEA:46608"/>
        <dbReference type="Rhea" id="RHEA-COMP:11060"/>
        <dbReference type="Rhea" id="RHEA-COMP:11605"/>
        <dbReference type="ChEBI" id="CHEBI:15378"/>
        <dbReference type="ChEBI" id="CHEBI:30013"/>
        <dbReference type="ChEBI" id="CHEBI:30616"/>
        <dbReference type="ChEBI" id="CHEBI:61977"/>
        <dbReference type="ChEBI" id="CHEBI:456216"/>
        <dbReference type="EC" id="2.7.11.1"/>
    </reaction>
</comment>
<feature type="region of interest" description="Disordered" evidence="11">
    <location>
        <begin position="844"/>
        <end position="888"/>
    </location>
</feature>
<feature type="domain" description="CRIB" evidence="14">
    <location>
        <begin position="505"/>
        <end position="519"/>
    </location>
</feature>
<dbReference type="InterPro" id="IPR036028">
    <property type="entry name" value="SH3-like_dom_sf"/>
</dbReference>
<feature type="binding site" evidence="10">
    <location>
        <position position="150"/>
    </location>
    <ligand>
        <name>ATP</name>
        <dbReference type="ChEBI" id="CHEBI:30616"/>
    </ligand>
</feature>
<feature type="compositionally biased region" description="Polar residues" evidence="11">
    <location>
        <begin position="540"/>
        <end position="578"/>
    </location>
</feature>
<feature type="region of interest" description="Disordered" evidence="11">
    <location>
        <begin position="539"/>
        <end position="580"/>
    </location>
</feature>
<dbReference type="Gene3D" id="1.10.510.10">
    <property type="entry name" value="Transferase(Phosphotransferase) domain 1"/>
    <property type="match status" value="1"/>
</dbReference>
<evidence type="ECO:0000256" key="2">
    <source>
        <dbReference type="ARBA" id="ARBA00022443"/>
    </source>
</evidence>
<dbReference type="InterPro" id="IPR017441">
    <property type="entry name" value="Protein_kinase_ATP_BS"/>
</dbReference>
<dbReference type="InterPro" id="IPR020635">
    <property type="entry name" value="Tyr_kinase_cat_dom"/>
</dbReference>
<feature type="domain" description="SH3" evidence="12">
    <location>
        <begin position="383"/>
        <end position="448"/>
    </location>
</feature>
<feature type="compositionally biased region" description="Low complexity" evidence="11">
    <location>
        <begin position="847"/>
        <end position="865"/>
    </location>
</feature>
<dbReference type="SMART" id="SM00219">
    <property type="entry name" value="TyrKc"/>
    <property type="match status" value="1"/>
</dbReference>
<dbReference type="InterPro" id="IPR008266">
    <property type="entry name" value="Tyr_kinase_AS"/>
</dbReference>
<feature type="compositionally biased region" description="Low complexity" evidence="11">
    <location>
        <begin position="753"/>
        <end position="763"/>
    </location>
</feature>
<dbReference type="InterPro" id="IPR000095">
    <property type="entry name" value="CRIB_dom"/>
</dbReference>
<dbReference type="Gene3D" id="2.30.30.40">
    <property type="entry name" value="SH3 Domains"/>
    <property type="match status" value="1"/>
</dbReference>
<dbReference type="PANTHER" id="PTHR24418">
    <property type="entry name" value="TYROSINE-PROTEIN KINASE"/>
    <property type="match status" value="1"/>
</dbReference>
<evidence type="ECO:0000256" key="9">
    <source>
        <dbReference type="PROSITE-ProRule" id="PRU00192"/>
    </source>
</evidence>
<dbReference type="PROSITE" id="PS50002">
    <property type="entry name" value="SH3"/>
    <property type="match status" value="1"/>
</dbReference>
<evidence type="ECO:0000259" key="13">
    <source>
        <dbReference type="PROSITE" id="PS50011"/>
    </source>
</evidence>
<dbReference type="Pfam" id="PF07714">
    <property type="entry name" value="PK_Tyr_Ser-Thr"/>
    <property type="match status" value="1"/>
</dbReference>
<dbReference type="FunFam" id="1.10.510.10:FF:000521">
    <property type="entry name" value="Tyrosine-protein kinase pr2"/>
    <property type="match status" value="1"/>
</dbReference>
<feature type="compositionally biased region" description="Basic and acidic residues" evidence="11">
    <location>
        <begin position="777"/>
        <end position="806"/>
    </location>
</feature>
<dbReference type="PROSITE" id="PS00109">
    <property type="entry name" value="PROTEIN_KINASE_TYR"/>
    <property type="match status" value="1"/>
</dbReference>
<keyword evidence="7" id="KW-0829">Tyrosine-protein kinase</keyword>
<dbReference type="WBParaSite" id="MBELARI_LOCUS2411.1">
    <property type="protein sequence ID" value="MBELARI_LOCUS2411.1"/>
    <property type="gene ID" value="MBELARI_LOCUS2411"/>
</dbReference>
<dbReference type="InterPro" id="IPR001452">
    <property type="entry name" value="SH3_domain"/>
</dbReference>
<feature type="region of interest" description="Disordered" evidence="11">
    <location>
        <begin position="918"/>
        <end position="992"/>
    </location>
</feature>
<keyword evidence="6 10" id="KW-0067">ATP-binding</keyword>
<evidence type="ECO:0000256" key="7">
    <source>
        <dbReference type="ARBA" id="ARBA00023137"/>
    </source>
</evidence>
<evidence type="ECO:0000313" key="15">
    <source>
        <dbReference type="Proteomes" id="UP000887575"/>
    </source>
</evidence>
<dbReference type="InterPro" id="IPR050198">
    <property type="entry name" value="Non-receptor_tyrosine_kinases"/>
</dbReference>
<evidence type="ECO:0000256" key="3">
    <source>
        <dbReference type="ARBA" id="ARBA00022679"/>
    </source>
</evidence>
<evidence type="ECO:0000259" key="14">
    <source>
        <dbReference type="PROSITE" id="PS50108"/>
    </source>
</evidence>
<dbReference type="GO" id="GO:0004715">
    <property type="term" value="F:non-membrane spanning protein tyrosine kinase activity"/>
    <property type="evidence" value="ECO:0007669"/>
    <property type="project" value="UniProtKB-EC"/>
</dbReference>
<dbReference type="PROSITE" id="PS50011">
    <property type="entry name" value="PROTEIN_KINASE_DOM"/>
    <property type="match status" value="1"/>
</dbReference>
<sequence>MVKKEEDGEGTGEEVRPLERLLRVADLLRYEDKFRNVLKLRHAGDLQYVDEVDLSGIGMSRPEQKRLRQEYQKMFPKIGVFGKLKKAFTKNENGTGASNFRDDAKNEQHVIPLEKITLTKELGKGEFGAVWQASWNNGPAEKDTVQVAVKVISTGKLVNCTTSFLSEAAIMTRMRHENVVQLYGVVLDTKQVMLVSELATCGSLLECLHKPALRDSFPVDVLCDYAFQIASGMAYLESQRLIHRDLAARNVLVFGPKKVKISDFGLSRSLGVGEDYYRSEFSPTLKLPIAWCAPECINFLKFTSASDVWSYGVTTWEMFTYGKMPWQGLNGAEILNAVDRQQKHLDRPSCCPDDMWDLMKDCWHHTPERRLTFKQIVDGFPDRIPQMVKAIRDCRDQADDHLQFKKDDLIIVLCRRPTAYPDGFYWLGSMKNGKVGLFRPIDTVAHLGAECPATVKISTSAPQNGKETKDKRLLLMSQSFDETNMRKMLKKEWKESDRESKKLLISEPQGDLRHMCHVGIDGTAIGLLQIDKKDLVKGTPVQSNSISPGTTIRSITPSTTNQTGSEGSSSIGSPATVSRNDRVTFRDRHTVISVPGSRAPSQPGMIVTTRGSVEPSAPPLSVPNSLTRTEVAQLNEKLLDESLYVLNGSIDSLTNSMHRSSHSANFGSDEFLQPRRSPNRQPPICAVYARTPENAAVSHPSTSDRILMDEVAHLDRDLTDFSLASLGGSDYSDTRPLIPVSPTQTLEIKRSSGSDLGHSCSSSPPTVRLMSEEEIARWHDKESKQHNKIDKKLEETNRRSSAEQKDVQGTANGTASRSNPPDWSPEAQEAYKLLVECGDTLQKEAKAASISPRNRPSSAPNSSRSSTDERPIAKINATRVSCDSTTSTLNSAHVRAIIPVKHEGSTFIARPALPPKSYVNTEAIKPPELPPKKTNKVSPAAAADSGYDNLNGINQSQELKNNNNKLPPPVPPKPKTRTNPPSTSSSIDHSKKGFAPIIARSSLFNGTKIEEIIKY</sequence>
<dbReference type="AlphaFoldDB" id="A0AAF3F6C1"/>
<name>A0AAF3F6C1_9BILA</name>
<dbReference type="Pfam" id="PF22931">
    <property type="entry name" value="SAM_TNK"/>
    <property type="match status" value="1"/>
</dbReference>
<dbReference type="InterPro" id="IPR001245">
    <property type="entry name" value="Ser-Thr/Tyr_kinase_cat_dom"/>
</dbReference>
<evidence type="ECO:0000256" key="4">
    <source>
        <dbReference type="ARBA" id="ARBA00022741"/>
    </source>
</evidence>
<accession>A0AAF3F6C1</accession>
<dbReference type="GO" id="GO:0005524">
    <property type="term" value="F:ATP binding"/>
    <property type="evidence" value="ECO:0007669"/>
    <property type="project" value="UniProtKB-UniRule"/>
</dbReference>
<dbReference type="CDD" id="cd00174">
    <property type="entry name" value="SH3"/>
    <property type="match status" value="1"/>
</dbReference>
<dbReference type="InterPro" id="IPR055175">
    <property type="entry name" value="ACK/TNK-like_SAM"/>
</dbReference>
<feature type="domain" description="Protein kinase" evidence="13">
    <location>
        <begin position="116"/>
        <end position="387"/>
    </location>
</feature>
<keyword evidence="5" id="KW-0418">Kinase</keyword>
<dbReference type="EC" id="2.7.10.2" evidence="1"/>
<dbReference type="SUPFAM" id="SSF56112">
    <property type="entry name" value="Protein kinase-like (PK-like)"/>
    <property type="match status" value="1"/>
</dbReference>
<feature type="region of interest" description="Disordered" evidence="11">
    <location>
        <begin position="777"/>
        <end position="825"/>
    </location>
</feature>
<keyword evidence="4 10" id="KW-0547">Nucleotide-binding</keyword>
<dbReference type="PROSITE" id="PS00107">
    <property type="entry name" value="PROTEIN_KINASE_ATP"/>
    <property type="match status" value="1"/>
</dbReference>
<evidence type="ECO:0000313" key="16">
    <source>
        <dbReference type="WBParaSite" id="MBELARI_LOCUS2411.1"/>
    </source>
</evidence>
<evidence type="ECO:0000259" key="12">
    <source>
        <dbReference type="PROSITE" id="PS50002"/>
    </source>
</evidence>
<feature type="region of interest" description="Disordered" evidence="11">
    <location>
        <begin position="748"/>
        <end position="767"/>
    </location>
</feature>
<dbReference type="InterPro" id="IPR011009">
    <property type="entry name" value="Kinase-like_dom_sf"/>
</dbReference>
<reference evidence="16" key="1">
    <citation type="submission" date="2024-02" db="UniProtKB">
        <authorList>
            <consortium name="WormBaseParasite"/>
        </authorList>
    </citation>
    <scope>IDENTIFICATION</scope>
</reference>
<feature type="compositionally biased region" description="Polar residues" evidence="11">
    <location>
        <begin position="878"/>
        <end position="888"/>
    </location>
</feature>
<evidence type="ECO:0000256" key="5">
    <source>
        <dbReference type="ARBA" id="ARBA00022777"/>
    </source>
</evidence>
<feature type="compositionally biased region" description="Polar residues" evidence="11">
    <location>
        <begin position="807"/>
        <end position="821"/>
    </location>
</feature>
<proteinExistence type="predicted"/>